<dbReference type="PANTHER" id="PTHR30146">
    <property type="entry name" value="LACI-RELATED TRANSCRIPTIONAL REPRESSOR"/>
    <property type="match status" value="1"/>
</dbReference>
<dbReference type="RefSeq" id="WP_183569569.1">
    <property type="nucleotide sequence ID" value="NZ_CBCSLB010000022.1"/>
</dbReference>
<dbReference type="GO" id="GO:0000976">
    <property type="term" value="F:transcription cis-regulatory region binding"/>
    <property type="evidence" value="ECO:0007669"/>
    <property type="project" value="TreeGrafter"/>
</dbReference>
<dbReference type="Gene3D" id="1.10.260.40">
    <property type="entry name" value="lambda repressor-like DNA-binding domains"/>
    <property type="match status" value="1"/>
</dbReference>
<gene>
    <name evidence="5" type="ORF">FHS16_005244</name>
</gene>
<name>A0A7W5CCE3_9BACL</name>
<evidence type="ECO:0000256" key="2">
    <source>
        <dbReference type="ARBA" id="ARBA00023125"/>
    </source>
</evidence>
<dbReference type="CDD" id="cd01392">
    <property type="entry name" value="HTH_LacI"/>
    <property type="match status" value="1"/>
</dbReference>
<accession>A0A7W5CCE3</accession>
<dbReference type="Pfam" id="PF00356">
    <property type="entry name" value="LacI"/>
    <property type="match status" value="1"/>
</dbReference>
<evidence type="ECO:0000313" key="6">
    <source>
        <dbReference type="Proteomes" id="UP000518605"/>
    </source>
</evidence>
<dbReference type="PANTHER" id="PTHR30146:SF109">
    <property type="entry name" value="HTH-TYPE TRANSCRIPTIONAL REGULATOR GALS"/>
    <property type="match status" value="1"/>
</dbReference>
<dbReference type="Gene3D" id="3.40.50.2300">
    <property type="match status" value="2"/>
</dbReference>
<dbReference type="AlphaFoldDB" id="A0A7W5CCE3"/>
<keyword evidence="6" id="KW-1185">Reference proteome</keyword>
<sequence>MSITIKYIAELAGTSIATVSRVISNDSRISERTRSKIIKIIVQHGYQPNLFAKGLASKLSYNIGVLLPNPAKNVNIHSLKAVRGIISQAKHHGYNVLLLTGNSEQDVLQSIESRYKGRSMDGLILFYTSDRDDVISYLNLSGIPFVLIGRNMKHADIHAVDYDQFQAAWDATHFLVQLNHQNIAILHGPEHVTIQSDRMKGYQLALQSSRIEPNPDWCIVVEKDEEDIIVWTWINSPERPTAIIVQDDDTALKVVRALAKLKLKVPDDVSIVSFSQDTMGELVSPSLTAVHTDSYSHGYEAASMLLQLLKGTRIESNRKILPHGIKVRESTRRID</sequence>
<dbReference type="SMART" id="SM00354">
    <property type="entry name" value="HTH_LACI"/>
    <property type="match status" value="1"/>
</dbReference>
<evidence type="ECO:0000313" key="5">
    <source>
        <dbReference type="EMBL" id="MBB3155136.1"/>
    </source>
</evidence>
<dbReference type="EMBL" id="JACHXW010000022">
    <property type="protein sequence ID" value="MBB3155136.1"/>
    <property type="molecule type" value="Genomic_DNA"/>
</dbReference>
<dbReference type="GO" id="GO:0003700">
    <property type="term" value="F:DNA-binding transcription factor activity"/>
    <property type="evidence" value="ECO:0007669"/>
    <property type="project" value="TreeGrafter"/>
</dbReference>
<keyword evidence="1" id="KW-0805">Transcription regulation</keyword>
<dbReference type="Proteomes" id="UP000518605">
    <property type="component" value="Unassembled WGS sequence"/>
</dbReference>
<keyword evidence="2 5" id="KW-0238">DNA-binding</keyword>
<dbReference type="SUPFAM" id="SSF53822">
    <property type="entry name" value="Periplasmic binding protein-like I"/>
    <property type="match status" value="1"/>
</dbReference>
<dbReference type="InterPro" id="IPR010982">
    <property type="entry name" value="Lambda_DNA-bd_dom_sf"/>
</dbReference>
<dbReference type="InterPro" id="IPR046335">
    <property type="entry name" value="LacI/GalR-like_sensor"/>
</dbReference>
<evidence type="ECO:0000256" key="1">
    <source>
        <dbReference type="ARBA" id="ARBA00023015"/>
    </source>
</evidence>
<dbReference type="PROSITE" id="PS50932">
    <property type="entry name" value="HTH_LACI_2"/>
    <property type="match status" value="1"/>
</dbReference>
<dbReference type="SUPFAM" id="SSF47413">
    <property type="entry name" value="lambda repressor-like DNA-binding domains"/>
    <property type="match status" value="1"/>
</dbReference>
<reference evidence="5 6" key="1">
    <citation type="submission" date="2020-08" db="EMBL/GenBank/DDBJ databases">
        <title>Genomic Encyclopedia of Type Strains, Phase III (KMG-III): the genomes of soil and plant-associated and newly described type strains.</title>
        <authorList>
            <person name="Whitman W."/>
        </authorList>
    </citation>
    <scope>NUCLEOTIDE SEQUENCE [LARGE SCALE GENOMIC DNA]</scope>
    <source>
        <strain evidence="5 6">CECT 8234</strain>
    </source>
</reference>
<proteinExistence type="predicted"/>
<protein>
    <submittedName>
        <fullName evidence="5">DNA-binding LacI/PurR family transcriptional regulator</fullName>
    </submittedName>
</protein>
<dbReference type="InterPro" id="IPR000843">
    <property type="entry name" value="HTH_LacI"/>
</dbReference>
<keyword evidence="3" id="KW-0804">Transcription</keyword>
<organism evidence="5 6">
    <name type="scientific">Paenibacillus endophyticus</name>
    <dbReference type="NCBI Taxonomy" id="1294268"/>
    <lineage>
        <taxon>Bacteria</taxon>
        <taxon>Bacillati</taxon>
        <taxon>Bacillota</taxon>
        <taxon>Bacilli</taxon>
        <taxon>Bacillales</taxon>
        <taxon>Paenibacillaceae</taxon>
        <taxon>Paenibacillus</taxon>
    </lineage>
</organism>
<dbReference type="InterPro" id="IPR028082">
    <property type="entry name" value="Peripla_BP_I"/>
</dbReference>
<evidence type="ECO:0000256" key="3">
    <source>
        <dbReference type="ARBA" id="ARBA00023163"/>
    </source>
</evidence>
<dbReference type="Pfam" id="PF13377">
    <property type="entry name" value="Peripla_BP_3"/>
    <property type="match status" value="1"/>
</dbReference>
<evidence type="ECO:0000259" key="4">
    <source>
        <dbReference type="PROSITE" id="PS50932"/>
    </source>
</evidence>
<feature type="domain" description="HTH lacI-type" evidence="4">
    <location>
        <begin position="3"/>
        <end position="57"/>
    </location>
</feature>
<comment type="caution">
    <text evidence="5">The sequence shown here is derived from an EMBL/GenBank/DDBJ whole genome shotgun (WGS) entry which is preliminary data.</text>
</comment>